<dbReference type="EMBL" id="JARKIE010000054">
    <property type="protein sequence ID" value="KAJ7692137.1"/>
    <property type="molecule type" value="Genomic_DNA"/>
</dbReference>
<proteinExistence type="predicted"/>
<dbReference type="AlphaFoldDB" id="A0AAD7DIG9"/>
<keyword evidence="3" id="KW-1185">Reference proteome</keyword>
<gene>
    <name evidence="2" type="ORF">B0H17DRAFT_1062015</name>
</gene>
<name>A0AAD7DIG9_MYCRO</name>
<accession>A0AAD7DIG9</accession>
<reference evidence="2" key="1">
    <citation type="submission" date="2023-03" db="EMBL/GenBank/DDBJ databases">
        <title>Massive genome expansion in bonnet fungi (Mycena s.s.) driven by repeated elements and novel gene families across ecological guilds.</title>
        <authorList>
            <consortium name="Lawrence Berkeley National Laboratory"/>
            <person name="Harder C.B."/>
            <person name="Miyauchi S."/>
            <person name="Viragh M."/>
            <person name="Kuo A."/>
            <person name="Thoen E."/>
            <person name="Andreopoulos B."/>
            <person name="Lu D."/>
            <person name="Skrede I."/>
            <person name="Drula E."/>
            <person name="Henrissat B."/>
            <person name="Morin E."/>
            <person name="Kohler A."/>
            <person name="Barry K."/>
            <person name="LaButti K."/>
            <person name="Morin E."/>
            <person name="Salamov A."/>
            <person name="Lipzen A."/>
            <person name="Mereny Z."/>
            <person name="Hegedus B."/>
            <person name="Baldrian P."/>
            <person name="Stursova M."/>
            <person name="Weitz H."/>
            <person name="Taylor A."/>
            <person name="Grigoriev I.V."/>
            <person name="Nagy L.G."/>
            <person name="Martin F."/>
            <person name="Kauserud H."/>
        </authorList>
    </citation>
    <scope>NUCLEOTIDE SEQUENCE</scope>
    <source>
        <strain evidence="2">CBHHK067</strain>
    </source>
</reference>
<comment type="caution">
    <text evidence="2">The sequence shown here is derived from an EMBL/GenBank/DDBJ whole genome shotgun (WGS) entry which is preliminary data.</text>
</comment>
<evidence type="ECO:0000313" key="2">
    <source>
        <dbReference type="EMBL" id="KAJ7692137.1"/>
    </source>
</evidence>
<sequence>MLTAITLRTTTRRKDSASSAPAETLKSSGVPSGPSPVLAPGEASACPSDEGSTLTAVNHIKSPKTSPRTILERMTPDRARAFGIKLSSLPETAPKGCTMILCAVGQDEYCVQEGVRVAMTAEYFVRGMKREIFGEVYRLFGNIDTRTYISGGAGSATSRAAFFAGFIEKRLNAELKNFIKAWLPSSLKVPSVVSGKRIRDAMREAASATVWESFAVALVGRPFGPDWALDRTALSQTMSRAKTGKAKKNDDSKLHQTVVNVLRAAQKFEEERKAASAEDFDRQLQRMGYERLIQNLITRVKVLIGVAVAAVVRRMNTLETAVG</sequence>
<evidence type="ECO:0000313" key="3">
    <source>
        <dbReference type="Proteomes" id="UP001221757"/>
    </source>
</evidence>
<dbReference type="Proteomes" id="UP001221757">
    <property type="component" value="Unassembled WGS sequence"/>
</dbReference>
<feature type="region of interest" description="Disordered" evidence="1">
    <location>
        <begin position="1"/>
        <end position="53"/>
    </location>
</feature>
<organism evidence="2 3">
    <name type="scientific">Mycena rosella</name>
    <name type="common">Pink bonnet</name>
    <name type="synonym">Agaricus rosellus</name>
    <dbReference type="NCBI Taxonomy" id="1033263"/>
    <lineage>
        <taxon>Eukaryota</taxon>
        <taxon>Fungi</taxon>
        <taxon>Dikarya</taxon>
        <taxon>Basidiomycota</taxon>
        <taxon>Agaricomycotina</taxon>
        <taxon>Agaricomycetes</taxon>
        <taxon>Agaricomycetidae</taxon>
        <taxon>Agaricales</taxon>
        <taxon>Marasmiineae</taxon>
        <taxon>Mycenaceae</taxon>
        <taxon>Mycena</taxon>
    </lineage>
</organism>
<evidence type="ECO:0000256" key="1">
    <source>
        <dbReference type="SAM" id="MobiDB-lite"/>
    </source>
</evidence>
<feature type="compositionally biased region" description="Low complexity" evidence="1">
    <location>
        <begin position="27"/>
        <end position="36"/>
    </location>
</feature>
<protein>
    <submittedName>
        <fullName evidence="2">Uncharacterized protein</fullName>
    </submittedName>
</protein>